<organism evidence="2">
    <name type="scientific">marine sediment metagenome</name>
    <dbReference type="NCBI Taxonomy" id="412755"/>
    <lineage>
        <taxon>unclassified sequences</taxon>
        <taxon>metagenomes</taxon>
        <taxon>ecological metagenomes</taxon>
    </lineage>
</organism>
<dbReference type="PANTHER" id="PTHR33215">
    <property type="entry name" value="PROTEIN DISTAL ANTENNA"/>
    <property type="match status" value="1"/>
</dbReference>
<comment type="caution">
    <text evidence="2">The sequence shown here is derived from an EMBL/GenBank/DDBJ whole genome shotgun (WGS) entry which is preliminary data.</text>
</comment>
<evidence type="ECO:0008006" key="3">
    <source>
        <dbReference type="Google" id="ProtNLM"/>
    </source>
</evidence>
<accession>A0A0F9HJ43</accession>
<reference evidence="2" key="1">
    <citation type="journal article" date="2015" name="Nature">
        <title>Complex archaea that bridge the gap between prokaryotes and eukaryotes.</title>
        <authorList>
            <person name="Spang A."/>
            <person name="Saw J.H."/>
            <person name="Jorgensen S.L."/>
            <person name="Zaremba-Niedzwiedzka K."/>
            <person name="Martijn J."/>
            <person name="Lind A.E."/>
            <person name="van Eijk R."/>
            <person name="Schleper C."/>
            <person name="Guy L."/>
            <person name="Ettema T.J."/>
        </authorList>
    </citation>
    <scope>NUCLEOTIDE SEQUENCE</scope>
</reference>
<dbReference type="Pfam" id="PF01527">
    <property type="entry name" value="HTH_Tnp_1"/>
    <property type="match status" value="1"/>
</dbReference>
<protein>
    <recommendedName>
        <fullName evidence="3">Transposase</fullName>
    </recommendedName>
</protein>
<dbReference type="PANTHER" id="PTHR33215:SF13">
    <property type="entry name" value="PROTEIN DISTAL ANTENNA"/>
    <property type="match status" value="1"/>
</dbReference>
<dbReference type="GO" id="GO:0006313">
    <property type="term" value="P:DNA transposition"/>
    <property type="evidence" value="ECO:0007669"/>
    <property type="project" value="InterPro"/>
</dbReference>
<sequence length="103" mass="12135">MTRTRKPRTTYPKAFKLEAIRLMSESDRPSAEIAAELGIRRNQLYKWKEQLEVKGEEALTSKLGRPLKKDQSELSTLRQENNRLREEVEILKKATVYFVKELK</sequence>
<feature type="coiled-coil region" evidence="1">
    <location>
        <begin position="67"/>
        <end position="94"/>
    </location>
</feature>
<gene>
    <name evidence="2" type="ORF">LCGC14_2057680</name>
</gene>
<dbReference type="InterPro" id="IPR002514">
    <property type="entry name" value="Transposase_8"/>
</dbReference>
<name>A0A0F9HJ43_9ZZZZ</name>
<dbReference type="GO" id="GO:0004803">
    <property type="term" value="F:transposase activity"/>
    <property type="evidence" value="ECO:0007669"/>
    <property type="project" value="InterPro"/>
</dbReference>
<dbReference type="Gene3D" id="1.10.10.60">
    <property type="entry name" value="Homeodomain-like"/>
    <property type="match status" value="1"/>
</dbReference>
<proteinExistence type="predicted"/>
<dbReference type="EMBL" id="LAZR01024429">
    <property type="protein sequence ID" value="KKL75162.1"/>
    <property type="molecule type" value="Genomic_DNA"/>
</dbReference>
<dbReference type="InterPro" id="IPR051839">
    <property type="entry name" value="RD_transcriptional_regulator"/>
</dbReference>
<dbReference type="GO" id="GO:0003677">
    <property type="term" value="F:DNA binding"/>
    <property type="evidence" value="ECO:0007669"/>
    <property type="project" value="InterPro"/>
</dbReference>
<dbReference type="InterPro" id="IPR009057">
    <property type="entry name" value="Homeodomain-like_sf"/>
</dbReference>
<evidence type="ECO:0000256" key="1">
    <source>
        <dbReference type="SAM" id="Coils"/>
    </source>
</evidence>
<evidence type="ECO:0000313" key="2">
    <source>
        <dbReference type="EMBL" id="KKL75162.1"/>
    </source>
</evidence>
<keyword evidence="1" id="KW-0175">Coiled coil</keyword>
<dbReference type="AlphaFoldDB" id="A0A0F9HJ43"/>
<dbReference type="SUPFAM" id="SSF46689">
    <property type="entry name" value="Homeodomain-like"/>
    <property type="match status" value="1"/>
</dbReference>